<feature type="repeat" description="ANK" evidence="2">
    <location>
        <begin position="41"/>
        <end position="73"/>
    </location>
</feature>
<dbReference type="PANTHER" id="PTHR10656">
    <property type="entry name" value="CELL FATE DETERMINING PROTEIN MAB21-RELATED"/>
    <property type="match status" value="1"/>
</dbReference>
<name>A0AA88XWN7_PINIB</name>
<dbReference type="EMBL" id="VSWD01000010">
    <property type="protein sequence ID" value="KAK3089775.1"/>
    <property type="molecule type" value="Genomic_DNA"/>
</dbReference>
<proteinExistence type="inferred from homology"/>
<evidence type="ECO:0000256" key="3">
    <source>
        <dbReference type="SAM" id="MobiDB-lite"/>
    </source>
</evidence>
<dbReference type="InterPro" id="IPR036770">
    <property type="entry name" value="Ankyrin_rpt-contain_sf"/>
</dbReference>
<evidence type="ECO:0000256" key="1">
    <source>
        <dbReference type="ARBA" id="ARBA00008307"/>
    </source>
</evidence>
<feature type="region of interest" description="Disordered" evidence="3">
    <location>
        <begin position="408"/>
        <end position="433"/>
    </location>
</feature>
<dbReference type="PROSITE" id="PS50297">
    <property type="entry name" value="ANK_REP_REGION"/>
    <property type="match status" value="1"/>
</dbReference>
<reference evidence="5" key="1">
    <citation type="submission" date="2019-08" db="EMBL/GenBank/DDBJ databases">
        <title>The improved chromosome-level genome for the pearl oyster Pinctada fucata martensii using PacBio sequencing and Hi-C.</title>
        <authorList>
            <person name="Zheng Z."/>
        </authorList>
    </citation>
    <scope>NUCLEOTIDE SEQUENCE</scope>
    <source>
        <strain evidence="5">ZZ-2019</strain>
        <tissue evidence="5">Adductor muscle</tissue>
    </source>
</reference>
<keyword evidence="2" id="KW-0040">ANK repeat</keyword>
<dbReference type="SUPFAM" id="SSF48403">
    <property type="entry name" value="Ankyrin repeat"/>
    <property type="match status" value="1"/>
</dbReference>
<feature type="compositionally biased region" description="Acidic residues" evidence="3">
    <location>
        <begin position="416"/>
        <end position="433"/>
    </location>
</feature>
<evidence type="ECO:0000259" key="4">
    <source>
        <dbReference type="Pfam" id="PF03281"/>
    </source>
</evidence>
<dbReference type="Gene3D" id="3.30.460.90">
    <property type="match status" value="1"/>
</dbReference>
<feature type="domain" description="Mab-21-like nucleotidyltransferase" evidence="4">
    <location>
        <begin position="199"/>
        <end position="331"/>
    </location>
</feature>
<evidence type="ECO:0000256" key="2">
    <source>
        <dbReference type="PROSITE-ProRule" id="PRU00023"/>
    </source>
</evidence>
<dbReference type="PANTHER" id="PTHR10656:SF42">
    <property type="entry name" value="CYCLIC GMP-AMP SYNTHASE-LIKE PROTEIN-RELATED"/>
    <property type="match status" value="1"/>
</dbReference>
<evidence type="ECO:0000313" key="5">
    <source>
        <dbReference type="EMBL" id="KAK3089775.1"/>
    </source>
</evidence>
<organism evidence="5 6">
    <name type="scientific">Pinctada imbricata</name>
    <name type="common">Atlantic pearl-oyster</name>
    <name type="synonym">Pinctada martensii</name>
    <dbReference type="NCBI Taxonomy" id="66713"/>
    <lineage>
        <taxon>Eukaryota</taxon>
        <taxon>Metazoa</taxon>
        <taxon>Spiralia</taxon>
        <taxon>Lophotrochozoa</taxon>
        <taxon>Mollusca</taxon>
        <taxon>Bivalvia</taxon>
        <taxon>Autobranchia</taxon>
        <taxon>Pteriomorphia</taxon>
        <taxon>Pterioida</taxon>
        <taxon>Pterioidea</taxon>
        <taxon>Pteriidae</taxon>
        <taxon>Pinctada</taxon>
    </lineage>
</organism>
<feature type="region of interest" description="Disordered" evidence="3">
    <location>
        <begin position="594"/>
        <end position="613"/>
    </location>
</feature>
<dbReference type="Pfam" id="PF03281">
    <property type="entry name" value="Mab-21"/>
    <property type="match status" value="1"/>
</dbReference>
<dbReference type="Gene3D" id="1.10.1410.40">
    <property type="match status" value="1"/>
</dbReference>
<comment type="caution">
    <text evidence="5">The sequence shown here is derived from an EMBL/GenBank/DDBJ whole genome shotgun (WGS) entry which is preliminary data.</text>
</comment>
<sequence>MFVPEDLPFGKVTLASEFSKFKPLAEMFFERGFSPNIKDRYGATLLHYAAWWADNQAVKDLLRHGASNSERDSEGRTAYDLAQYHGHFETASLLPQDNMVSENDALRSYKETTKYGRIAIHHAQTNDMDVCFDLLGYSNDPSEIITLLLESPVFGMTSRRPEAVRVKEAVGKLMTDVANKVSEMDERFRCTVRQSGSAAEGTKTCEPSEFDYVFCLDFFAAECDIVQPDELLSSGFGFLKVNNCSKGHPLSPFMGSRGFIGSAEVRRTFEDYVVAALNSPENWIHENVYFDGLCKFPSDKPVLQVQIQWFGSIYKQMYIDIDIVTGIFKESWYPREIEESGRLSKYSDFFILFHGPSDSDDLVRISSAPSEIGFLKDSPEFVRECYSLAKILKSQIFCPLVQFDDPNSSDNSTECSDGESESENDYDDDDECDKNDDIIENWSDEEESGYTIYLDSSNFDSYKSIKEAYKDDRNPKLVQSVYGWLVHVDESRRVRKIYTPKIGSEDEIPTKKKSADCTTMATSSRNGLKNETKETHGCDICTHYAKHSKDTSESLNYGKINGSSSGQRKISEAKLEDPGLITESNITDGMKITASEDHDHSKASDDKSSSLTTPHPIMQEQKLMEENNLNDNISWKGGDLVEAQDEITSYMLKNCIMHVLQRKSKDEIDLMSHKSVVIDVYKYLHECAERRCLSAVCMSFINILSHVDEHIKKLNGKELVDVVEQRCFRIQCFCKVILGILQHGKTKGKDQQATAS</sequence>
<dbReference type="InterPro" id="IPR046903">
    <property type="entry name" value="Mab-21-like_nuc_Trfase"/>
</dbReference>
<feature type="compositionally biased region" description="Basic and acidic residues" evidence="3">
    <location>
        <begin position="594"/>
        <end position="608"/>
    </location>
</feature>
<gene>
    <name evidence="5" type="ORF">FSP39_006408</name>
</gene>
<dbReference type="InterPro" id="IPR002110">
    <property type="entry name" value="Ankyrin_rpt"/>
</dbReference>
<keyword evidence="6" id="KW-1185">Reference proteome</keyword>
<dbReference type="PROSITE" id="PS50088">
    <property type="entry name" value="ANK_REPEAT"/>
    <property type="match status" value="1"/>
</dbReference>
<evidence type="ECO:0000313" key="6">
    <source>
        <dbReference type="Proteomes" id="UP001186944"/>
    </source>
</evidence>
<dbReference type="AlphaFoldDB" id="A0AA88XWN7"/>
<accession>A0AA88XWN7</accession>
<dbReference type="Proteomes" id="UP001186944">
    <property type="component" value="Unassembled WGS sequence"/>
</dbReference>
<protein>
    <recommendedName>
        <fullName evidence="4">Mab-21-like nucleotidyltransferase domain-containing protein</fullName>
    </recommendedName>
</protein>
<comment type="similarity">
    <text evidence="1">Belongs to the mab-21 family.</text>
</comment>
<dbReference type="Pfam" id="PF12796">
    <property type="entry name" value="Ank_2"/>
    <property type="match status" value="1"/>
</dbReference>
<dbReference type="Gene3D" id="1.25.40.20">
    <property type="entry name" value="Ankyrin repeat-containing domain"/>
    <property type="match status" value="1"/>
</dbReference>